<keyword evidence="2" id="KW-1185">Reference proteome</keyword>
<reference evidence="1 2" key="1">
    <citation type="journal article" date="2014" name="Genome Announc.">
        <title>Complete Genome Sequences of Two Escherichia coli O157:H7 Phages Effective in Limiting Contamination of Food Products.</title>
        <authorList>
            <person name="Hong Y."/>
            <person name="Pan Y."/>
            <person name="Harman N.J."/>
            <person name="Ebner P.D."/>
        </authorList>
    </citation>
    <scope>NUCLEOTIDE SEQUENCE [LARGE SCALE GENOMIC DNA]</scope>
</reference>
<accession>A0A023MH70</accession>
<organism evidence="1 2">
    <name type="scientific">Escherichia phage vB_EcoS_FFH_1</name>
    <dbReference type="NCBI Taxonomy" id="1446489"/>
    <lineage>
        <taxon>Viruses</taxon>
        <taxon>Duplodnaviria</taxon>
        <taxon>Heunggongvirae</taxon>
        <taxon>Uroviricota</taxon>
        <taxon>Caudoviricetes</taxon>
        <taxon>Demerecviridae</taxon>
        <taxon>Markadamsvirinae</taxon>
        <taxon>Tequintavirus</taxon>
        <taxon>Tequintavirus FFH1</taxon>
    </lineage>
</organism>
<dbReference type="OrthoDB" id="38534at10239"/>
<dbReference type="EMBL" id="KJ190157">
    <property type="protein sequence ID" value="AHN83500.1"/>
    <property type="molecule type" value="Genomic_DNA"/>
</dbReference>
<proteinExistence type="predicted"/>
<name>A0A023MH70_9CAUD</name>
<dbReference type="Proteomes" id="UP000026908">
    <property type="component" value="Segment"/>
</dbReference>
<evidence type="ECO:0000313" key="1">
    <source>
        <dbReference type="EMBL" id="AHN83500.1"/>
    </source>
</evidence>
<sequence>MKMVSVAEFDVSNDSWLATGLLNSTQNLAGRVGFEPTLSFDMD</sequence>
<dbReference type="KEGG" id="vg:19487035"/>
<protein>
    <submittedName>
        <fullName evidence="1">Uncharacterized protein</fullName>
    </submittedName>
</protein>
<dbReference type="GeneID" id="19487035"/>
<dbReference type="RefSeq" id="YP_009031689.1">
    <property type="nucleotide sequence ID" value="NC_024139.1"/>
</dbReference>
<evidence type="ECO:0000313" key="2">
    <source>
        <dbReference type="Proteomes" id="UP000026908"/>
    </source>
</evidence>